<dbReference type="AlphaFoldDB" id="A0A9D0ZP96"/>
<dbReference type="Pfam" id="PF12663">
    <property type="entry name" value="DUF3788"/>
    <property type="match status" value="1"/>
</dbReference>
<dbReference type="Proteomes" id="UP000824260">
    <property type="component" value="Unassembled WGS sequence"/>
</dbReference>
<evidence type="ECO:0000313" key="2">
    <source>
        <dbReference type="Proteomes" id="UP000824260"/>
    </source>
</evidence>
<reference evidence="1" key="1">
    <citation type="submission" date="2020-10" db="EMBL/GenBank/DDBJ databases">
        <authorList>
            <person name="Gilroy R."/>
        </authorList>
    </citation>
    <scope>NUCLEOTIDE SEQUENCE</scope>
    <source>
        <strain evidence="1">ChiSjej6B24-2974</strain>
    </source>
</reference>
<dbReference type="EMBL" id="DVFZ01000116">
    <property type="protein sequence ID" value="HIQ83904.1"/>
    <property type="molecule type" value="Genomic_DNA"/>
</dbReference>
<dbReference type="InterPro" id="IPR024265">
    <property type="entry name" value="DUF3788"/>
</dbReference>
<comment type="caution">
    <text evidence="1">The sequence shown here is derived from an EMBL/GenBank/DDBJ whole genome shotgun (WGS) entry which is preliminary data.</text>
</comment>
<sequence>MQNELLYTPVYVAPTQEELRAMMGGAYAGCKAIRDFTQANYKIEERWRYSDKRDAFDCLIYDGDKRLCSLHLREGRLSLLVMFSQSECAVVEARLSALRPAVRACYEQANVRDGVRWVRVALESNAALEDIFSLIRLKAELTGMENI</sequence>
<accession>A0A9D0ZP96</accession>
<organism evidence="1 2">
    <name type="scientific">Candidatus Pullichristensenella stercorigallinarum</name>
    <dbReference type="NCBI Taxonomy" id="2840909"/>
    <lineage>
        <taxon>Bacteria</taxon>
        <taxon>Bacillati</taxon>
        <taxon>Bacillota</taxon>
        <taxon>Clostridia</taxon>
        <taxon>Candidatus Pullichristensenella</taxon>
    </lineage>
</organism>
<evidence type="ECO:0000313" key="1">
    <source>
        <dbReference type="EMBL" id="HIQ83904.1"/>
    </source>
</evidence>
<protein>
    <submittedName>
        <fullName evidence="1">DUF3788 family protein</fullName>
    </submittedName>
</protein>
<name>A0A9D0ZP96_9FIRM</name>
<gene>
    <name evidence="1" type="ORF">IAA52_12500</name>
</gene>
<reference evidence="1" key="2">
    <citation type="journal article" date="2021" name="PeerJ">
        <title>Extensive microbial diversity within the chicken gut microbiome revealed by metagenomics and culture.</title>
        <authorList>
            <person name="Gilroy R."/>
            <person name="Ravi A."/>
            <person name="Getino M."/>
            <person name="Pursley I."/>
            <person name="Horton D.L."/>
            <person name="Alikhan N.F."/>
            <person name="Baker D."/>
            <person name="Gharbi K."/>
            <person name="Hall N."/>
            <person name="Watson M."/>
            <person name="Adriaenssens E.M."/>
            <person name="Foster-Nyarko E."/>
            <person name="Jarju S."/>
            <person name="Secka A."/>
            <person name="Antonio M."/>
            <person name="Oren A."/>
            <person name="Chaudhuri R.R."/>
            <person name="La Ragione R."/>
            <person name="Hildebrand F."/>
            <person name="Pallen M.J."/>
        </authorList>
    </citation>
    <scope>NUCLEOTIDE SEQUENCE</scope>
    <source>
        <strain evidence="1">ChiSjej6B24-2974</strain>
    </source>
</reference>
<proteinExistence type="predicted"/>